<protein>
    <recommendedName>
        <fullName evidence="6">Zn(2)-C6 fungal-type domain-containing protein</fullName>
    </recommendedName>
</protein>
<dbReference type="eggNOG" id="ENOG502SJFT">
    <property type="taxonomic scope" value="Eukaryota"/>
</dbReference>
<dbReference type="GeneID" id="36284900"/>
<dbReference type="InterPro" id="IPR051089">
    <property type="entry name" value="prtT"/>
</dbReference>
<evidence type="ECO:0000256" key="2">
    <source>
        <dbReference type="ARBA" id="ARBA00023015"/>
    </source>
</evidence>
<dbReference type="PROSITE" id="PS50048">
    <property type="entry name" value="ZN2_CY6_FUNGAL_2"/>
    <property type="match status" value="1"/>
</dbReference>
<dbReference type="PANTHER" id="PTHR31845">
    <property type="entry name" value="FINGER DOMAIN PROTEIN, PUTATIVE-RELATED"/>
    <property type="match status" value="1"/>
</dbReference>
<dbReference type="SUPFAM" id="SSF57701">
    <property type="entry name" value="Zn2/Cys6 DNA-binding domain"/>
    <property type="match status" value="1"/>
</dbReference>
<reference evidence="7" key="1">
    <citation type="submission" date="2016-03" db="EMBL/GenBank/DDBJ databases">
        <title>Updated assembly of Pseudogymnoascus destructans, the fungus causing white-nose syndrome of bats.</title>
        <authorList>
            <person name="Palmer J.M."/>
            <person name="Drees K.P."/>
            <person name="Foster J.T."/>
            <person name="Lindner D.L."/>
        </authorList>
    </citation>
    <scope>NUCLEOTIDE SEQUENCE [LARGE SCALE GENOMIC DNA]</scope>
    <source>
        <strain evidence="7">20631-21</strain>
    </source>
</reference>
<dbReference type="SMART" id="SM00066">
    <property type="entry name" value="GAL4"/>
    <property type="match status" value="1"/>
</dbReference>
<evidence type="ECO:0000256" key="3">
    <source>
        <dbReference type="ARBA" id="ARBA00023125"/>
    </source>
</evidence>
<proteinExistence type="predicted"/>
<organism evidence="7">
    <name type="scientific">Pseudogymnoascus destructans</name>
    <dbReference type="NCBI Taxonomy" id="655981"/>
    <lineage>
        <taxon>Eukaryota</taxon>
        <taxon>Fungi</taxon>
        <taxon>Dikarya</taxon>
        <taxon>Ascomycota</taxon>
        <taxon>Pezizomycotina</taxon>
        <taxon>Leotiomycetes</taxon>
        <taxon>Thelebolales</taxon>
        <taxon>Thelebolaceae</taxon>
        <taxon>Pseudogymnoascus</taxon>
    </lineage>
</organism>
<dbReference type="Proteomes" id="UP000077154">
    <property type="component" value="Unassembled WGS sequence"/>
</dbReference>
<dbReference type="InterPro" id="IPR001138">
    <property type="entry name" value="Zn2Cys6_DnaBD"/>
</dbReference>
<dbReference type="GO" id="GO:0000981">
    <property type="term" value="F:DNA-binding transcription factor activity, RNA polymerase II-specific"/>
    <property type="evidence" value="ECO:0007669"/>
    <property type="project" value="InterPro"/>
</dbReference>
<gene>
    <name evidence="7" type="ORF">VC83_01812</name>
</gene>
<evidence type="ECO:0000256" key="4">
    <source>
        <dbReference type="ARBA" id="ARBA00023163"/>
    </source>
</evidence>
<dbReference type="InterPro" id="IPR036864">
    <property type="entry name" value="Zn2-C6_fun-type_DNA-bd_sf"/>
</dbReference>
<keyword evidence="2" id="KW-0805">Transcription regulation</keyword>
<keyword evidence="4" id="KW-0804">Transcription</keyword>
<dbReference type="Pfam" id="PF00172">
    <property type="entry name" value="Zn_clus"/>
    <property type="match status" value="1"/>
</dbReference>
<keyword evidence="3" id="KW-0238">DNA-binding</keyword>
<dbReference type="OrthoDB" id="39175at2759"/>
<dbReference type="PANTHER" id="PTHR31845:SF17">
    <property type="entry name" value="ZN(II)2CYS6 TRANSCRIPTION FACTOR (EUROFUNG)"/>
    <property type="match status" value="1"/>
</dbReference>
<dbReference type="GO" id="GO:0008270">
    <property type="term" value="F:zinc ion binding"/>
    <property type="evidence" value="ECO:0007669"/>
    <property type="project" value="InterPro"/>
</dbReference>
<evidence type="ECO:0000256" key="5">
    <source>
        <dbReference type="ARBA" id="ARBA00023242"/>
    </source>
</evidence>
<comment type="subcellular location">
    <subcellularLocation>
        <location evidence="1">Nucleus</location>
    </subcellularLocation>
</comment>
<dbReference type="Gene3D" id="4.10.240.10">
    <property type="entry name" value="Zn(2)-C6 fungal-type DNA-binding domain"/>
    <property type="match status" value="1"/>
</dbReference>
<dbReference type="GO" id="GO:0000976">
    <property type="term" value="F:transcription cis-regulatory region binding"/>
    <property type="evidence" value="ECO:0007669"/>
    <property type="project" value="TreeGrafter"/>
</dbReference>
<evidence type="ECO:0000313" key="7">
    <source>
        <dbReference type="EMBL" id="OAF61395.1"/>
    </source>
</evidence>
<name>A0A177AH05_9PEZI</name>
<dbReference type="RefSeq" id="XP_024326670.1">
    <property type="nucleotide sequence ID" value="XM_024465486.1"/>
</dbReference>
<evidence type="ECO:0000259" key="6">
    <source>
        <dbReference type="PROSITE" id="PS50048"/>
    </source>
</evidence>
<evidence type="ECO:0000256" key="1">
    <source>
        <dbReference type="ARBA" id="ARBA00004123"/>
    </source>
</evidence>
<dbReference type="PROSITE" id="PS00463">
    <property type="entry name" value="ZN2_CY6_FUNGAL_1"/>
    <property type="match status" value="1"/>
</dbReference>
<dbReference type="CDD" id="cd00067">
    <property type="entry name" value="GAL4"/>
    <property type="match status" value="1"/>
</dbReference>
<dbReference type="AlphaFoldDB" id="A0A177AH05"/>
<dbReference type="EMBL" id="KV441389">
    <property type="protein sequence ID" value="OAF61395.1"/>
    <property type="molecule type" value="Genomic_DNA"/>
</dbReference>
<dbReference type="VEuPathDB" id="FungiDB:GMDG_04756"/>
<feature type="domain" description="Zn(2)-C6 fungal-type" evidence="6">
    <location>
        <begin position="18"/>
        <end position="49"/>
    </location>
</feature>
<dbReference type="CDD" id="cd12148">
    <property type="entry name" value="fungal_TF_MHR"/>
    <property type="match status" value="1"/>
</dbReference>
<accession>A0A177AH05</accession>
<sequence length="552" mass="62179">MSSDDGVVQIPAFKMTKACVKCRGLKLKCKVDQGPSCRRCLRTGVPCVFRPRANASSTREVLLSEGSPNAVRWTNQTLHSVLNRLDIIESRLDLDSAPDSIVEQEQNMLQIGTRDPALSEVWNAATQLRQKTHHPVNEKIWLPTNIQQLWQFFHINIPSLHFLPNKQNFSSPTPLLLSAMLYISALNHGTRDLACLAPDYFLVMCRAIAELSIPSPTTELVADKPSFKSEENAFHDVLGIVLGGLACEASIKTTGIWISVGYRLILESCPKEVDERSREWQRLFAGLQIIDLEHASLHMSCPIIPLQAPLARLHISSEDDIYSLTQMLHTGLTHFTGRGLPTIWSCFSSPQERPMLTASLTAVDAAIIRDWAVQLDRWLARFNKPGRHFTSECDRRVVFRQYILHRLLVLSIYHPARGFNLFATSTTSSERHELLVSTRAALKMQFDDKSIWTNWDLVMITWAALIVLQAISGGVGEADDIPLVQDLLHTLRATQQLPVNFRHQLAAQLEASLHNTSIQPVMSSDFVPPTVDDHLAWSIFDDMSIRFVDQRM</sequence>
<dbReference type="GO" id="GO:0005634">
    <property type="term" value="C:nucleus"/>
    <property type="evidence" value="ECO:0007669"/>
    <property type="project" value="UniProtKB-SubCell"/>
</dbReference>
<keyword evidence="5" id="KW-0539">Nucleus</keyword>